<comment type="caution">
    <text evidence="3">The sequence shown here is derived from an EMBL/GenBank/DDBJ whole genome shotgun (WGS) entry which is preliminary data.</text>
</comment>
<dbReference type="SUPFAM" id="SSF50156">
    <property type="entry name" value="PDZ domain-like"/>
    <property type="match status" value="1"/>
</dbReference>
<organism evidence="3 4">
    <name type="scientific">Roseovarius aquimarinus</name>
    <dbReference type="NCBI Taxonomy" id="1229156"/>
    <lineage>
        <taxon>Bacteria</taxon>
        <taxon>Pseudomonadati</taxon>
        <taxon>Pseudomonadota</taxon>
        <taxon>Alphaproteobacteria</taxon>
        <taxon>Rhodobacterales</taxon>
        <taxon>Roseobacteraceae</taxon>
        <taxon>Roseovarius</taxon>
    </lineage>
</organism>
<evidence type="ECO:0000256" key="1">
    <source>
        <dbReference type="SAM" id="MobiDB-lite"/>
    </source>
</evidence>
<evidence type="ECO:0008006" key="5">
    <source>
        <dbReference type="Google" id="ProtNLM"/>
    </source>
</evidence>
<dbReference type="InterPro" id="IPR036034">
    <property type="entry name" value="PDZ_sf"/>
</dbReference>
<dbReference type="RefSeq" id="WP_377167887.1">
    <property type="nucleotide sequence ID" value="NZ_JBHTJC010000001.1"/>
</dbReference>
<protein>
    <recommendedName>
        <fullName evidence="5">PDZ domain-containing protein</fullName>
    </recommendedName>
</protein>
<keyword evidence="2" id="KW-0812">Transmembrane</keyword>
<reference evidence="3 4" key="1">
    <citation type="submission" date="2024-10" db="EMBL/GenBank/DDBJ databases">
        <authorList>
            <person name="Yang X.-N."/>
        </authorList>
    </citation>
    <scope>NUCLEOTIDE SEQUENCE [LARGE SCALE GENOMIC DNA]</scope>
    <source>
        <strain evidence="3 4">CAU 1059</strain>
    </source>
</reference>
<evidence type="ECO:0000256" key="2">
    <source>
        <dbReference type="SAM" id="Phobius"/>
    </source>
</evidence>
<keyword evidence="4" id="KW-1185">Reference proteome</keyword>
<evidence type="ECO:0000313" key="4">
    <source>
        <dbReference type="Proteomes" id="UP001607157"/>
    </source>
</evidence>
<feature type="region of interest" description="Disordered" evidence="1">
    <location>
        <begin position="1"/>
        <end position="25"/>
    </location>
</feature>
<keyword evidence="2" id="KW-0472">Membrane</keyword>
<dbReference type="EMBL" id="JBIHMM010000001">
    <property type="protein sequence ID" value="MFH0253330.1"/>
    <property type="molecule type" value="Genomic_DNA"/>
</dbReference>
<proteinExistence type="predicted"/>
<name>A0ABW7I753_9RHOB</name>
<keyword evidence="2" id="KW-1133">Transmembrane helix</keyword>
<feature type="transmembrane region" description="Helical" evidence="2">
    <location>
        <begin position="153"/>
        <end position="183"/>
    </location>
</feature>
<accession>A0ABW7I753</accession>
<gene>
    <name evidence="3" type="ORF">ACGRVM_05475</name>
</gene>
<evidence type="ECO:0000313" key="3">
    <source>
        <dbReference type="EMBL" id="MFH0253330.1"/>
    </source>
</evidence>
<sequence length="235" mass="25199">MSETDPTSAPAATPAGAPPAPPQGVLALTSVHPAGRALGLRKGDLLTRIDGRACDGRTTTLSAAFRTAPTGRCILEFRRAGRGWCVRADTPALGRWRTVPAPAPGPERDLRGLRNWEVMVAPGGQYDAQPQDPGLLPLLAPVHMIHMRLWAPLAIWAALLILCLPLGWLLGGLVQIIAAIYFWRAAPALVRADRVARGYRLWGVVAARSEAMLHRQIADLAPDMPFVHAPPRAPA</sequence>
<dbReference type="Proteomes" id="UP001607157">
    <property type="component" value="Unassembled WGS sequence"/>
</dbReference>